<organism evidence="1">
    <name type="scientific">Anguilla anguilla</name>
    <name type="common">European freshwater eel</name>
    <name type="synonym">Muraena anguilla</name>
    <dbReference type="NCBI Taxonomy" id="7936"/>
    <lineage>
        <taxon>Eukaryota</taxon>
        <taxon>Metazoa</taxon>
        <taxon>Chordata</taxon>
        <taxon>Craniata</taxon>
        <taxon>Vertebrata</taxon>
        <taxon>Euteleostomi</taxon>
        <taxon>Actinopterygii</taxon>
        <taxon>Neopterygii</taxon>
        <taxon>Teleostei</taxon>
        <taxon>Anguilliformes</taxon>
        <taxon>Anguillidae</taxon>
        <taxon>Anguilla</taxon>
    </lineage>
</organism>
<protein>
    <submittedName>
        <fullName evidence="1">Uncharacterized protein</fullName>
    </submittedName>
</protein>
<proteinExistence type="predicted"/>
<accession>A0A0E9VYH4</accession>
<name>A0A0E9VYH4_ANGAN</name>
<dbReference type="EMBL" id="GBXM01025456">
    <property type="protein sequence ID" value="JAH83121.1"/>
    <property type="molecule type" value="Transcribed_RNA"/>
</dbReference>
<reference evidence="1" key="2">
    <citation type="journal article" date="2015" name="Fish Shellfish Immunol.">
        <title>Early steps in the European eel (Anguilla anguilla)-Vibrio vulnificus interaction in the gills: Role of the RtxA13 toxin.</title>
        <authorList>
            <person name="Callol A."/>
            <person name="Pajuelo D."/>
            <person name="Ebbesson L."/>
            <person name="Teles M."/>
            <person name="MacKenzie S."/>
            <person name="Amaro C."/>
        </authorList>
    </citation>
    <scope>NUCLEOTIDE SEQUENCE</scope>
</reference>
<reference evidence="1" key="1">
    <citation type="submission" date="2014-11" db="EMBL/GenBank/DDBJ databases">
        <authorList>
            <person name="Amaro Gonzalez C."/>
        </authorList>
    </citation>
    <scope>NUCLEOTIDE SEQUENCE</scope>
</reference>
<dbReference type="AlphaFoldDB" id="A0A0E9VYH4"/>
<sequence length="61" mass="6733">MGCDMLEKCVYACLHTPAYISVSDQFIVLYKLIPFLNIHTCLVIATGEISPSINTAVVQLM</sequence>
<evidence type="ECO:0000313" key="1">
    <source>
        <dbReference type="EMBL" id="JAH83121.1"/>
    </source>
</evidence>